<dbReference type="SMART" id="SM00353">
    <property type="entry name" value="HLH"/>
    <property type="match status" value="1"/>
</dbReference>
<protein>
    <submittedName>
        <fullName evidence="3">Helix-loop-helix DNA-binding domain protein</fullName>
    </submittedName>
</protein>
<accession>A0A0D6LCS0</accession>
<dbReference type="GO" id="GO:0045944">
    <property type="term" value="P:positive regulation of transcription by RNA polymerase II"/>
    <property type="evidence" value="ECO:0007669"/>
    <property type="project" value="TreeGrafter"/>
</dbReference>
<dbReference type="GO" id="GO:0061564">
    <property type="term" value="P:axon development"/>
    <property type="evidence" value="ECO:0007669"/>
    <property type="project" value="TreeGrafter"/>
</dbReference>
<dbReference type="PANTHER" id="PTHR19290:SF163">
    <property type="entry name" value="BASIC HELIX-LOOP-HELIX NEURAL TRANSCRIPTION FACTOR TAP"/>
    <property type="match status" value="1"/>
</dbReference>
<dbReference type="SUPFAM" id="SSF47459">
    <property type="entry name" value="HLH, helix-loop-helix DNA-binding domain"/>
    <property type="match status" value="1"/>
</dbReference>
<name>A0A0D6LCS0_9BILA</name>
<proteinExistence type="predicted"/>
<evidence type="ECO:0000313" key="4">
    <source>
        <dbReference type="Proteomes" id="UP000054495"/>
    </source>
</evidence>
<reference evidence="3 4" key="1">
    <citation type="submission" date="2013-05" db="EMBL/GenBank/DDBJ databases">
        <title>Draft genome of the parasitic nematode Anyclostoma ceylanicum.</title>
        <authorList>
            <person name="Mitreva M."/>
        </authorList>
    </citation>
    <scope>NUCLEOTIDE SEQUENCE [LARGE SCALE GENOMIC DNA]</scope>
</reference>
<dbReference type="InterPro" id="IPR036638">
    <property type="entry name" value="HLH_DNA-bd_sf"/>
</dbReference>
<dbReference type="InterPro" id="IPR011598">
    <property type="entry name" value="bHLH_dom"/>
</dbReference>
<dbReference type="EMBL" id="KE125264">
    <property type="protein sequence ID" value="EPB69679.1"/>
    <property type="molecule type" value="Genomic_DNA"/>
</dbReference>
<gene>
    <name evidence="3" type="ORF">ANCCEY_11230</name>
</gene>
<dbReference type="GO" id="GO:0046983">
    <property type="term" value="F:protein dimerization activity"/>
    <property type="evidence" value="ECO:0007669"/>
    <property type="project" value="InterPro"/>
</dbReference>
<keyword evidence="3" id="KW-0238">DNA-binding</keyword>
<dbReference type="GO" id="GO:0005634">
    <property type="term" value="C:nucleus"/>
    <property type="evidence" value="ECO:0007669"/>
    <property type="project" value="TreeGrafter"/>
</dbReference>
<organism evidence="3 4">
    <name type="scientific">Ancylostoma ceylanicum</name>
    <dbReference type="NCBI Taxonomy" id="53326"/>
    <lineage>
        <taxon>Eukaryota</taxon>
        <taxon>Metazoa</taxon>
        <taxon>Ecdysozoa</taxon>
        <taxon>Nematoda</taxon>
        <taxon>Chromadorea</taxon>
        <taxon>Rhabditida</taxon>
        <taxon>Rhabditina</taxon>
        <taxon>Rhabditomorpha</taxon>
        <taxon>Strongyloidea</taxon>
        <taxon>Ancylostomatidae</taxon>
        <taxon>Ancylostomatinae</taxon>
        <taxon>Ancylostoma</taxon>
    </lineage>
</organism>
<dbReference type="PROSITE" id="PS50888">
    <property type="entry name" value="BHLH"/>
    <property type="match status" value="1"/>
</dbReference>
<feature type="compositionally biased region" description="Basic and acidic residues" evidence="1">
    <location>
        <begin position="75"/>
        <end position="84"/>
    </location>
</feature>
<dbReference type="GO" id="GO:0000981">
    <property type="term" value="F:DNA-binding transcription factor activity, RNA polymerase II-specific"/>
    <property type="evidence" value="ECO:0007669"/>
    <property type="project" value="TreeGrafter"/>
</dbReference>
<dbReference type="GO" id="GO:0007423">
    <property type="term" value="P:sensory organ development"/>
    <property type="evidence" value="ECO:0007669"/>
    <property type="project" value="TreeGrafter"/>
</dbReference>
<sequence length="242" mass="27025">MRLIQSSAAPLTPGPAHATTGVLETGSGDSLITYSIMQLSYPTCFHYSYPDSDAQSSALHTPMESPAYPSAYPPHQEHGEQQMKREKRKYRCRKRSPATIERARIVRRDKANARERRRMNSLNDALEHLRTILPSVPDEPKMTKIETLRVAQGYITYLSSILADGDSYPPTVDNTPYTSPAYPPPAWHSNKQSRRIPLKECQLRMAFTAGNNDPGGIKNMFVDVAQQRMTPTPPIALEGSAL</sequence>
<dbReference type="Pfam" id="PF00010">
    <property type="entry name" value="HLH"/>
    <property type="match status" value="1"/>
</dbReference>
<dbReference type="InterPro" id="IPR050359">
    <property type="entry name" value="bHLH_transcription_factors"/>
</dbReference>
<dbReference type="AlphaFoldDB" id="A0A0D6LCS0"/>
<dbReference type="GO" id="GO:0070888">
    <property type="term" value="F:E-box binding"/>
    <property type="evidence" value="ECO:0007669"/>
    <property type="project" value="TreeGrafter"/>
</dbReference>
<dbReference type="Proteomes" id="UP000054495">
    <property type="component" value="Unassembled WGS sequence"/>
</dbReference>
<evidence type="ECO:0000256" key="1">
    <source>
        <dbReference type="SAM" id="MobiDB-lite"/>
    </source>
</evidence>
<dbReference type="Gene3D" id="4.10.280.10">
    <property type="entry name" value="Helix-loop-helix DNA-binding domain"/>
    <property type="match status" value="1"/>
</dbReference>
<evidence type="ECO:0000313" key="3">
    <source>
        <dbReference type="EMBL" id="EPB69679.1"/>
    </source>
</evidence>
<feature type="domain" description="BHLH" evidence="2">
    <location>
        <begin position="106"/>
        <end position="158"/>
    </location>
</feature>
<evidence type="ECO:0000259" key="2">
    <source>
        <dbReference type="PROSITE" id="PS50888"/>
    </source>
</evidence>
<feature type="region of interest" description="Disordered" evidence="1">
    <location>
        <begin position="55"/>
        <end position="95"/>
    </location>
</feature>
<dbReference type="PANTHER" id="PTHR19290">
    <property type="entry name" value="BASIC HELIX-LOOP-HELIX PROTEIN NEUROGENIN-RELATED"/>
    <property type="match status" value="1"/>
</dbReference>
<keyword evidence="4" id="KW-1185">Reference proteome</keyword>
<feature type="compositionally biased region" description="Basic residues" evidence="1">
    <location>
        <begin position="85"/>
        <end position="95"/>
    </location>
</feature>